<keyword evidence="4 6" id="KW-0472">Membrane</keyword>
<evidence type="ECO:0000256" key="6">
    <source>
        <dbReference type="SAM" id="Phobius"/>
    </source>
</evidence>
<evidence type="ECO:0000256" key="4">
    <source>
        <dbReference type="ARBA" id="ARBA00023136"/>
    </source>
</evidence>
<dbReference type="SMART" id="SM00693">
    <property type="entry name" value="DysFN"/>
    <property type="match status" value="1"/>
</dbReference>
<gene>
    <name evidence="8" type="ORF">DFH05DRAFT_1388696</name>
</gene>
<dbReference type="Proteomes" id="UP001142393">
    <property type="component" value="Unassembled WGS sequence"/>
</dbReference>
<evidence type="ECO:0000256" key="5">
    <source>
        <dbReference type="SAM" id="MobiDB-lite"/>
    </source>
</evidence>
<dbReference type="Pfam" id="PF06398">
    <property type="entry name" value="Pex24p"/>
    <property type="match status" value="1"/>
</dbReference>
<dbReference type="InterPro" id="IPR006614">
    <property type="entry name" value="Peroxin/Ferlin"/>
</dbReference>
<organism evidence="8 9">
    <name type="scientific">Lentinula detonsa</name>
    <dbReference type="NCBI Taxonomy" id="2804962"/>
    <lineage>
        <taxon>Eukaryota</taxon>
        <taxon>Fungi</taxon>
        <taxon>Dikarya</taxon>
        <taxon>Basidiomycota</taxon>
        <taxon>Agaricomycotina</taxon>
        <taxon>Agaricomycetes</taxon>
        <taxon>Agaricomycetidae</taxon>
        <taxon>Agaricales</taxon>
        <taxon>Marasmiineae</taxon>
        <taxon>Omphalotaceae</taxon>
        <taxon>Lentinula</taxon>
    </lineage>
</organism>
<protein>
    <submittedName>
        <fullName evidence="8">Peroxin/Dysferlin domain-containing protein</fullName>
    </submittedName>
</protein>
<feature type="region of interest" description="Disordered" evidence="5">
    <location>
        <begin position="435"/>
        <end position="465"/>
    </location>
</feature>
<keyword evidence="3 6" id="KW-1133">Transmembrane helix</keyword>
<proteinExistence type="predicted"/>
<sequence>MSSSTTTTTSLHEFTNTVPFPLTAVLVCLAPYFTLVKNALEILTWSRSTSYDSWLALAAWWAVCLLSSATLRYFFPIAIILTLTVITASASVRTSAPLFTEINLQTAIADLTVIQNLLPNPHTKSTPSHRPAFSTLLRVSAILYPPYLLLTYYVPLQILVAISGTVAITWNSPWASVLRNILHKSAWVRWSAYYVYSKLTGQPLPPRNLSYQTLAASNSVEPGTSLRFLFTIYENQRWWMGLDFSPALLPNERPSWCSVSLQPVSPPNAFALPEPTSVYLRDSNGRQVKRTATWKWEEPEWRVLVRKEDGAVSRVEKPVPVAKEENPSLLMKAAGKMKEVNSAQSSGNAEGDNQPFEKDEDETEEEDIVTDADGWVYGDNKWDARSSKGGMGKYTRYRRWTRVAVVNEVVEVVEDGETGIDDPSRGRTSVAMVNATSVSRRTEESPEVESPLRRRLKSALSKGTS</sequence>
<dbReference type="InterPro" id="IPR052646">
    <property type="entry name" value="Peroxisomal_PEX28-32"/>
</dbReference>
<dbReference type="PANTHER" id="PTHR31679:SF2">
    <property type="entry name" value="PEROXISOMAL MEMBRANE PROTEIN PEX30-RELATED"/>
    <property type="match status" value="1"/>
</dbReference>
<feature type="transmembrane region" description="Helical" evidence="6">
    <location>
        <begin position="51"/>
        <end position="68"/>
    </location>
</feature>
<dbReference type="InterPro" id="IPR010482">
    <property type="entry name" value="TECPR1-like_DysF"/>
</dbReference>
<dbReference type="GO" id="GO:0005778">
    <property type="term" value="C:peroxisomal membrane"/>
    <property type="evidence" value="ECO:0007669"/>
    <property type="project" value="UniProtKB-ARBA"/>
</dbReference>
<dbReference type="GO" id="GO:0012505">
    <property type="term" value="C:endomembrane system"/>
    <property type="evidence" value="ECO:0007669"/>
    <property type="project" value="UniProtKB-SubCell"/>
</dbReference>
<evidence type="ECO:0000256" key="1">
    <source>
        <dbReference type="ARBA" id="ARBA00004127"/>
    </source>
</evidence>
<evidence type="ECO:0000256" key="3">
    <source>
        <dbReference type="ARBA" id="ARBA00022989"/>
    </source>
</evidence>
<feature type="compositionally biased region" description="Acidic residues" evidence="5">
    <location>
        <begin position="358"/>
        <end position="367"/>
    </location>
</feature>
<dbReference type="AlphaFoldDB" id="A0A9W8P8L4"/>
<evidence type="ECO:0000259" key="7">
    <source>
        <dbReference type="SMART" id="SM00693"/>
    </source>
</evidence>
<feature type="transmembrane region" description="Helical" evidence="6">
    <location>
        <begin position="147"/>
        <end position="170"/>
    </location>
</feature>
<feature type="transmembrane region" description="Helical" evidence="6">
    <location>
        <begin position="20"/>
        <end position="39"/>
    </location>
</feature>
<evidence type="ECO:0000313" key="8">
    <source>
        <dbReference type="EMBL" id="KAJ3749122.1"/>
    </source>
</evidence>
<comment type="caution">
    <text evidence="8">The sequence shown here is derived from an EMBL/GenBank/DDBJ whole genome shotgun (WGS) entry which is preliminary data.</text>
</comment>
<feature type="region of interest" description="Disordered" evidence="5">
    <location>
        <begin position="336"/>
        <end position="367"/>
    </location>
</feature>
<dbReference type="GO" id="GO:0007031">
    <property type="term" value="P:peroxisome organization"/>
    <property type="evidence" value="ECO:0007669"/>
    <property type="project" value="TreeGrafter"/>
</dbReference>
<feature type="domain" description="Peroxin/Ferlin" evidence="7">
    <location>
        <begin position="225"/>
        <end position="304"/>
    </location>
</feature>
<keyword evidence="9" id="KW-1185">Reference proteome</keyword>
<accession>A0A9W8P8L4</accession>
<dbReference type="PANTHER" id="PTHR31679">
    <property type="entry name" value="PEROXISOMAL MEMBRANE PROTEIN PEX30-RELATED"/>
    <property type="match status" value="1"/>
</dbReference>
<name>A0A9W8P8L4_9AGAR</name>
<reference evidence="8 9" key="1">
    <citation type="journal article" date="2023" name="Proc. Natl. Acad. Sci. U.S.A.">
        <title>A global phylogenomic analysis of the shiitake genus Lentinula.</title>
        <authorList>
            <person name="Sierra-Patev S."/>
            <person name="Min B."/>
            <person name="Naranjo-Ortiz M."/>
            <person name="Looney B."/>
            <person name="Konkel Z."/>
            <person name="Slot J.C."/>
            <person name="Sakamoto Y."/>
            <person name="Steenwyk J.L."/>
            <person name="Rokas A."/>
            <person name="Carro J."/>
            <person name="Camarero S."/>
            <person name="Ferreira P."/>
            <person name="Molpeceres G."/>
            <person name="Ruiz-Duenas F.J."/>
            <person name="Serrano A."/>
            <person name="Henrissat B."/>
            <person name="Drula E."/>
            <person name="Hughes K.W."/>
            <person name="Mata J.L."/>
            <person name="Ishikawa N.K."/>
            <person name="Vargas-Isla R."/>
            <person name="Ushijima S."/>
            <person name="Smith C.A."/>
            <person name="Donoghue J."/>
            <person name="Ahrendt S."/>
            <person name="Andreopoulos W."/>
            <person name="He G."/>
            <person name="LaButti K."/>
            <person name="Lipzen A."/>
            <person name="Ng V."/>
            <person name="Riley R."/>
            <person name="Sandor L."/>
            <person name="Barry K."/>
            <person name="Martinez A.T."/>
            <person name="Xiao Y."/>
            <person name="Gibbons J.G."/>
            <person name="Terashima K."/>
            <person name="Grigoriev I.V."/>
            <person name="Hibbett D."/>
        </authorList>
    </citation>
    <scope>NUCLEOTIDE SEQUENCE [LARGE SCALE GENOMIC DNA]</scope>
    <source>
        <strain evidence="8 9">TFB7810</strain>
    </source>
</reference>
<comment type="subcellular location">
    <subcellularLocation>
        <location evidence="1">Endomembrane system</location>
        <topology evidence="1">Multi-pass membrane protein</topology>
    </subcellularLocation>
</comment>
<dbReference type="EMBL" id="JANVFU010000002">
    <property type="protein sequence ID" value="KAJ3749122.1"/>
    <property type="molecule type" value="Genomic_DNA"/>
</dbReference>
<evidence type="ECO:0000313" key="9">
    <source>
        <dbReference type="Proteomes" id="UP001142393"/>
    </source>
</evidence>
<keyword evidence="2 6" id="KW-0812">Transmembrane</keyword>
<evidence type="ECO:0000256" key="2">
    <source>
        <dbReference type="ARBA" id="ARBA00022692"/>
    </source>
</evidence>